<dbReference type="AlphaFoldDB" id="A0A5U3EQC3"/>
<evidence type="ECO:0000259" key="1">
    <source>
        <dbReference type="Pfam" id="PF07022"/>
    </source>
</evidence>
<dbReference type="EMBL" id="AAGLPX010000017">
    <property type="protein sequence ID" value="EBP3999215.1"/>
    <property type="molecule type" value="Genomic_DNA"/>
</dbReference>
<dbReference type="InterPro" id="IPR010744">
    <property type="entry name" value="Phage_CI_N"/>
</dbReference>
<proteinExistence type="predicted"/>
<dbReference type="Gene3D" id="1.10.260.40">
    <property type="entry name" value="lambda repressor-like DNA-binding domains"/>
    <property type="match status" value="1"/>
</dbReference>
<accession>A0A5U3EQC3</accession>
<reference evidence="3" key="1">
    <citation type="submission" date="2018-07" db="EMBL/GenBank/DDBJ databases">
        <authorList>
            <consortium name="GenomeTrakr network: Whole genome sequencing for foodborne pathogen traceback"/>
        </authorList>
    </citation>
    <scope>NUCLEOTIDE SEQUENCE [LARGE SCALE GENOMIC DNA]</scope>
    <source>
        <strain evidence="3">CFSAN002851</strain>
    </source>
</reference>
<dbReference type="RefSeq" id="WP_079836360.1">
    <property type="nucleotide sequence ID" value="NZ_CP176650.1"/>
</dbReference>
<dbReference type="Pfam" id="PF16452">
    <property type="entry name" value="Phage_CI_C"/>
    <property type="match status" value="1"/>
</dbReference>
<dbReference type="Proteomes" id="UP000839575">
    <property type="component" value="Unassembled WGS sequence"/>
</dbReference>
<gene>
    <name evidence="3" type="ORF">S301_11185</name>
</gene>
<sequence length="208" mass="22957">MSTSNITLRHIGDNLKASIMQNRGGQKVIERILKAYGFQSRQAFCNHLGVSQSTMANRYARDTFPADWVVICSLETGASLQWLSSGEGTMYEDGKDERAVTLSHKKISNGVLTSPNEILCDKSEIPTGLSSPFIVSVDKTRFLVDVYDGEITDGFWLVEIDGLVSVREIYRFPGGRVRIENGKASFECKATDVKVLGKVVSKTELLNA</sequence>
<dbReference type="Pfam" id="PF07022">
    <property type="entry name" value="Phage_CI_repr"/>
    <property type="match status" value="1"/>
</dbReference>
<feature type="domain" description="Bacteriophage CI repressor N-terminal" evidence="1">
    <location>
        <begin position="28"/>
        <end position="91"/>
    </location>
</feature>
<evidence type="ECO:0000313" key="3">
    <source>
        <dbReference type="EMBL" id="EBP3999215.1"/>
    </source>
</evidence>
<comment type="caution">
    <text evidence="3">The sequence shown here is derived from an EMBL/GenBank/DDBJ whole genome shotgun (WGS) entry which is preliminary data.</text>
</comment>
<evidence type="ECO:0000259" key="2">
    <source>
        <dbReference type="Pfam" id="PF16452"/>
    </source>
</evidence>
<organism evidence="3">
    <name type="scientific">Salmonella enterica I</name>
    <dbReference type="NCBI Taxonomy" id="59201"/>
    <lineage>
        <taxon>Bacteria</taxon>
        <taxon>Pseudomonadati</taxon>
        <taxon>Pseudomonadota</taxon>
        <taxon>Gammaproteobacteria</taxon>
        <taxon>Enterobacterales</taxon>
        <taxon>Enterobacteriaceae</taxon>
        <taxon>Salmonella</taxon>
    </lineage>
</organism>
<dbReference type="GO" id="GO:0003677">
    <property type="term" value="F:DNA binding"/>
    <property type="evidence" value="ECO:0007669"/>
    <property type="project" value="InterPro"/>
</dbReference>
<dbReference type="GO" id="GO:0051259">
    <property type="term" value="P:protein complex oligomerization"/>
    <property type="evidence" value="ECO:0007669"/>
    <property type="project" value="InterPro"/>
</dbReference>
<dbReference type="InterPro" id="IPR032499">
    <property type="entry name" value="Phage_CI_C"/>
</dbReference>
<feature type="domain" description="Bacteriophage CI repressor C-terminal" evidence="2">
    <location>
        <begin position="103"/>
        <end position="200"/>
    </location>
</feature>
<dbReference type="GO" id="GO:0045892">
    <property type="term" value="P:negative regulation of DNA-templated transcription"/>
    <property type="evidence" value="ECO:0007669"/>
    <property type="project" value="InterPro"/>
</dbReference>
<name>A0A5U3EQC3_SALET</name>
<protein>
    <submittedName>
        <fullName evidence="3">Phage repressor protein</fullName>
    </submittedName>
</protein>
<dbReference type="Gene3D" id="2.10.109.10">
    <property type="entry name" value="Umud Fragment, subunit A"/>
    <property type="match status" value="1"/>
</dbReference>
<dbReference type="InterPro" id="IPR010982">
    <property type="entry name" value="Lambda_DNA-bd_dom_sf"/>
</dbReference>